<dbReference type="GO" id="GO:0005509">
    <property type="term" value="F:calcium ion binding"/>
    <property type="evidence" value="ECO:0007669"/>
    <property type="project" value="InterPro"/>
</dbReference>
<evidence type="ECO:0000256" key="6">
    <source>
        <dbReference type="SAM" id="MobiDB-lite"/>
    </source>
</evidence>
<proteinExistence type="predicted"/>
<dbReference type="CDD" id="cd07185">
    <property type="entry name" value="OmpA_C-like"/>
    <property type="match status" value="1"/>
</dbReference>
<dbReference type="InterPro" id="IPR006664">
    <property type="entry name" value="OMP_bac"/>
</dbReference>
<dbReference type="PANTHER" id="PTHR30329:SF21">
    <property type="entry name" value="LIPOPROTEIN YIAD-RELATED"/>
    <property type="match status" value="1"/>
</dbReference>
<dbReference type="GO" id="GO:0007155">
    <property type="term" value="P:cell adhesion"/>
    <property type="evidence" value="ECO:0007669"/>
    <property type="project" value="InterPro"/>
</dbReference>
<gene>
    <name evidence="9" type="ORF">Q664_47915</name>
</gene>
<dbReference type="Proteomes" id="UP000028547">
    <property type="component" value="Unassembled WGS sequence"/>
</dbReference>
<dbReference type="GO" id="GO:0009279">
    <property type="term" value="C:cell outer membrane"/>
    <property type="evidence" value="ECO:0007669"/>
    <property type="project" value="UniProtKB-SubCell"/>
</dbReference>
<feature type="signal peptide" evidence="7">
    <location>
        <begin position="1"/>
        <end position="23"/>
    </location>
</feature>
<feature type="region of interest" description="Disordered" evidence="6">
    <location>
        <begin position="540"/>
        <end position="566"/>
    </location>
</feature>
<feature type="chain" id="PRO_5001781323" evidence="7">
    <location>
        <begin position="24"/>
        <end position="566"/>
    </location>
</feature>
<sequence length="566" mass="59956">MKHSAPIALGLALGLATSGPAYAQDSRFDVQAFRPVGAPRDLVIVSQSRPMGDTELDKSIAVSGGAFFNLALDPLMLVAAGTKSKAVSVVGNRLQLDAMATVGLFGWVELGVDMPLVLAQAGDNLEAIGTEGFIQSFTPGDLRFNGKVAVPGLRRNKPEDAGFGAALTFGVGFPTGLQEAFAGDGDFSGNLGVVLDYRFESGALLALNAGTWLRPDYEFAGVQWGSSATFGIGAELPLIRGWGINAVGMLSGSTPLKKLPEDPRQIPAELLVGLRWYNTALGLHLTVGGGGGCGCSLTAPTLRVFTSLLWAPGPETAAIKRYMDPPEPPVDPDEDSVIGEGDRCPSIPGPVENGGCPDTDQDSDGLVDRLDRCPDSPGLEDNGGCPDPDQDHDGVADRLDRCPTHPQGPKGREGCPLTRIDGNKLVILDQVHFATDQDVILPESFPILEEVADQLLKRLEIQRVLVEAHTDARATDAYNYDLSRRRAASVMNFLLDSGIAVERLCSAGFGRSRPVAANDSESNMALNRRVEFTIMPPVEGSVMPPCPQDPATEQALTPVKPTKGRK</sequence>
<evidence type="ECO:0000256" key="5">
    <source>
        <dbReference type="PROSITE-ProRule" id="PRU00473"/>
    </source>
</evidence>
<dbReference type="PANTHER" id="PTHR30329">
    <property type="entry name" value="STATOR ELEMENT OF FLAGELLAR MOTOR COMPLEX"/>
    <property type="match status" value="1"/>
</dbReference>
<dbReference type="SUPFAM" id="SSF103088">
    <property type="entry name" value="OmpA-like"/>
    <property type="match status" value="1"/>
</dbReference>
<reference evidence="9 10" key="1">
    <citation type="submission" date="2014-07" db="EMBL/GenBank/DDBJ databases">
        <title>Draft Genome Sequence of Gephyronic Acid Producer, Cystobacter violaceus Strain Cb vi76.</title>
        <authorList>
            <person name="Stevens D.C."/>
            <person name="Young J."/>
            <person name="Carmichael R."/>
            <person name="Tan J."/>
            <person name="Taylor R.E."/>
        </authorList>
    </citation>
    <scope>NUCLEOTIDE SEQUENCE [LARGE SCALE GENOMIC DNA]</scope>
    <source>
        <strain evidence="9 10">Cb vi76</strain>
    </source>
</reference>
<keyword evidence="4" id="KW-0998">Cell outer membrane</keyword>
<evidence type="ECO:0000313" key="9">
    <source>
        <dbReference type="EMBL" id="KFA87417.1"/>
    </source>
</evidence>
<dbReference type="Gene3D" id="3.30.1330.60">
    <property type="entry name" value="OmpA-like domain"/>
    <property type="match status" value="1"/>
</dbReference>
<comment type="subcellular location">
    <subcellularLocation>
        <location evidence="1">Cell outer membrane</location>
    </subcellularLocation>
</comment>
<evidence type="ECO:0000256" key="4">
    <source>
        <dbReference type="ARBA" id="ARBA00023237"/>
    </source>
</evidence>
<dbReference type="SUPFAM" id="SSF103647">
    <property type="entry name" value="TSP type-3 repeat"/>
    <property type="match status" value="1"/>
</dbReference>
<evidence type="ECO:0000256" key="3">
    <source>
        <dbReference type="ARBA" id="ARBA00023136"/>
    </source>
</evidence>
<organism evidence="9 10">
    <name type="scientific">Archangium violaceum Cb vi76</name>
    <dbReference type="NCBI Taxonomy" id="1406225"/>
    <lineage>
        <taxon>Bacteria</taxon>
        <taxon>Pseudomonadati</taxon>
        <taxon>Myxococcota</taxon>
        <taxon>Myxococcia</taxon>
        <taxon>Myxococcales</taxon>
        <taxon>Cystobacterineae</taxon>
        <taxon>Archangiaceae</taxon>
        <taxon>Archangium</taxon>
    </lineage>
</organism>
<dbReference type="RefSeq" id="WP_200883870.1">
    <property type="nucleotide sequence ID" value="NZ_JPMI01000378.1"/>
</dbReference>
<dbReference type="PROSITE" id="PS51123">
    <property type="entry name" value="OMPA_2"/>
    <property type="match status" value="1"/>
</dbReference>
<dbReference type="EMBL" id="JPMI01000378">
    <property type="protein sequence ID" value="KFA87417.1"/>
    <property type="molecule type" value="Genomic_DNA"/>
</dbReference>
<dbReference type="PRINTS" id="PR01021">
    <property type="entry name" value="OMPADOMAIN"/>
</dbReference>
<feature type="region of interest" description="Disordered" evidence="6">
    <location>
        <begin position="321"/>
        <end position="416"/>
    </location>
</feature>
<dbReference type="AlphaFoldDB" id="A0A084SG32"/>
<evidence type="ECO:0000313" key="10">
    <source>
        <dbReference type="Proteomes" id="UP000028547"/>
    </source>
</evidence>
<evidence type="ECO:0000256" key="7">
    <source>
        <dbReference type="SAM" id="SignalP"/>
    </source>
</evidence>
<dbReference type="Pfam" id="PF00691">
    <property type="entry name" value="OmpA"/>
    <property type="match status" value="1"/>
</dbReference>
<feature type="compositionally biased region" description="Basic and acidic residues" evidence="6">
    <location>
        <begin position="389"/>
        <end position="403"/>
    </location>
</feature>
<dbReference type="InterPro" id="IPR028974">
    <property type="entry name" value="TSP_type-3_rpt"/>
</dbReference>
<keyword evidence="2 7" id="KW-0732">Signal</keyword>
<dbReference type="InterPro" id="IPR006665">
    <property type="entry name" value="OmpA-like"/>
</dbReference>
<evidence type="ECO:0000259" key="8">
    <source>
        <dbReference type="PROSITE" id="PS51123"/>
    </source>
</evidence>
<dbReference type="InterPro" id="IPR036737">
    <property type="entry name" value="OmpA-like_sf"/>
</dbReference>
<feature type="domain" description="OmpA-like" evidence="8">
    <location>
        <begin position="420"/>
        <end position="538"/>
    </location>
</feature>
<name>A0A084SG32_9BACT</name>
<keyword evidence="3 5" id="KW-0472">Membrane</keyword>
<protein>
    <submittedName>
        <fullName evidence="9">Cell envelope biogenesis protein OmpA</fullName>
    </submittedName>
</protein>
<dbReference type="Pfam" id="PF02412">
    <property type="entry name" value="TSP_3"/>
    <property type="match status" value="2"/>
</dbReference>
<accession>A0A084SG32</accession>
<evidence type="ECO:0000256" key="1">
    <source>
        <dbReference type="ARBA" id="ARBA00004442"/>
    </source>
</evidence>
<evidence type="ECO:0000256" key="2">
    <source>
        <dbReference type="ARBA" id="ARBA00022729"/>
    </source>
</evidence>
<comment type="caution">
    <text evidence="9">The sequence shown here is derived from an EMBL/GenBank/DDBJ whole genome shotgun (WGS) entry which is preliminary data.</text>
</comment>
<dbReference type="InterPro" id="IPR003367">
    <property type="entry name" value="Thrombospondin_3-like_rpt"/>
</dbReference>
<dbReference type="InterPro" id="IPR050330">
    <property type="entry name" value="Bact_OuterMem_StrucFunc"/>
</dbReference>